<dbReference type="EMBL" id="BK014902">
    <property type="protein sequence ID" value="DAD81527.1"/>
    <property type="molecule type" value="Genomic_DNA"/>
</dbReference>
<sequence length="82" mass="9822">MKKEEIQTILYTIKEGDSIKIKVQDKSEEIRLRDHVRRTQKYGYRFCLSHLHDGIFYLEKLEEGDKDKYYRVINRGNGKTGV</sequence>
<protein>
    <submittedName>
        <fullName evidence="1">Uncharacterized protein</fullName>
    </submittedName>
</protein>
<name>A0A8S5MHK9_9CAUD</name>
<organism evidence="1">
    <name type="scientific">Podoviridae sp. ct1h53</name>
    <dbReference type="NCBI Taxonomy" id="2826536"/>
    <lineage>
        <taxon>Viruses</taxon>
        <taxon>Duplodnaviria</taxon>
        <taxon>Heunggongvirae</taxon>
        <taxon>Uroviricota</taxon>
        <taxon>Caudoviricetes</taxon>
    </lineage>
</organism>
<accession>A0A8S5MHK9</accession>
<proteinExistence type="predicted"/>
<evidence type="ECO:0000313" key="1">
    <source>
        <dbReference type="EMBL" id="DAD81527.1"/>
    </source>
</evidence>
<reference evidence="1" key="1">
    <citation type="journal article" date="2021" name="Proc. Natl. Acad. Sci. U.S.A.">
        <title>A Catalog of Tens of Thousands of Viruses from Human Metagenomes Reveals Hidden Associations with Chronic Diseases.</title>
        <authorList>
            <person name="Tisza M.J."/>
            <person name="Buck C.B."/>
        </authorList>
    </citation>
    <scope>NUCLEOTIDE SEQUENCE</scope>
    <source>
        <strain evidence="1">Ct1h53</strain>
    </source>
</reference>